<dbReference type="PANTHER" id="PTHR37422:SF13">
    <property type="entry name" value="LIPOPOLYSACCHARIDE BIOSYNTHESIS PROTEIN PA4999-RELATED"/>
    <property type="match status" value="1"/>
</dbReference>
<dbReference type="InterPro" id="IPR007016">
    <property type="entry name" value="O-antigen_ligase-rel_domated"/>
</dbReference>
<feature type="transmembrane region" description="Helical" evidence="6">
    <location>
        <begin position="263"/>
        <end position="282"/>
    </location>
</feature>
<feature type="transmembrane region" description="Helical" evidence="6">
    <location>
        <begin position="220"/>
        <end position="251"/>
    </location>
</feature>
<feature type="transmembrane region" description="Helical" evidence="6">
    <location>
        <begin position="44"/>
        <end position="64"/>
    </location>
</feature>
<feature type="transmembrane region" description="Helical" evidence="6">
    <location>
        <begin position="191"/>
        <end position="208"/>
    </location>
</feature>
<dbReference type="EMBL" id="LK995493">
    <property type="protein sequence ID" value="CED90978.1"/>
    <property type="molecule type" value="Genomic_DNA"/>
</dbReference>
<organism evidence="8">
    <name type="scientific">Actinomyces succiniciruminis</name>
    <dbReference type="NCBI Taxonomy" id="1522002"/>
    <lineage>
        <taxon>Bacteria</taxon>
        <taxon>Bacillati</taxon>
        <taxon>Actinomycetota</taxon>
        <taxon>Actinomycetes</taxon>
        <taxon>Actinomycetales</taxon>
        <taxon>Actinomycetaceae</taxon>
        <taxon>Actinomyces</taxon>
    </lineage>
</organism>
<feature type="transmembrane region" description="Helical" evidence="6">
    <location>
        <begin position="131"/>
        <end position="150"/>
    </location>
</feature>
<feature type="domain" description="O-antigen ligase-related" evidence="7">
    <location>
        <begin position="222"/>
        <end position="365"/>
    </location>
</feature>
<evidence type="ECO:0000256" key="5">
    <source>
        <dbReference type="SAM" id="MobiDB-lite"/>
    </source>
</evidence>
<comment type="subcellular location">
    <subcellularLocation>
        <location evidence="1">Membrane</location>
        <topology evidence="1">Multi-pass membrane protein</topology>
    </subcellularLocation>
</comment>
<keyword evidence="3 6" id="KW-1133">Transmembrane helix</keyword>
<dbReference type="AlphaFoldDB" id="A0A1L7RNC7"/>
<reference evidence="8" key="1">
    <citation type="submission" date="2014-07" db="EMBL/GenBank/DDBJ databases">
        <authorList>
            <person name="Zhang J.E."/>
            <person name="Yang H."/>
            <person name="Guo J."/>
            <person name="Deng Z."/>
            <person name="Luo H."/>
            <person name="Luo M."/>
            <person name="Zhao B."/>
        </authorList>
    </citation>
    <scope>NUCLEOTIDE SEQUENCE</scope>
    <source>
        <strain evidence="8">AM4</strain>
    </source>
</reference>
<evidence type="ECO:0000313" key="8">
    <source>
        <dbReference type="EMBL" id="CED90978.1"/>
    </source>
</evidence>
<feature type="transmembrane region" description="Helical" evidence="6">
    <location>
        <begin position="354"/>
        <end position="374"/>
    </location>
</feature>
<sequence>MPTDDRARVTATVRGSRRPLLPALGTWAFFLTFSGQGVRDLVGWWAFGVIAALSGVVLLLVFLYEGHRVPWRALPPVTTAYVVVCVLSIIWSQYRRETALAALLMLATSAAGVLLACGLSLRQLTDALSRALEATLVLSLLLEAWVALVLHHPLIPLYMRDWEEVPISYYWVNGDLFNGGPIQGIVGNRNPLAFIALLTLLCVAVRWADRRVRPLGLVTWTAVSLLVLVLAGSATVSVALIVCAAVCLLLWLVRHAPPRLRPAILMSAVALGVALVAAAVGLHSQVTAALGRSTDMSGRWEIWQRILDLWEEHTILGWGWIMYWVPWLPLFATLVVRPDGTPTMSAHNAYIEALFQTGVVGATLVVVLVVLLLYRSFRLALRNIDSDASVLLPALLMTAMTVQSFTESRLLSEGNWVLVCALGTWLGLHRLYERNRGDGEADGRGSSARQSHRTDSRRRRRAADRASCVGPGSGPAPGRPSR</sequence>
<dbReference type="RefSeq" id="WP_210579725.1">
    <property type="nucleotide sequence ID" value="NZ_LK995493.1"/>
</dbReference>
<dbReference type="InterPro" id="IPR051533">
    <property type="entry name" value="WaaL-like"/>
</dbReference>
<evidence type="ECO:0000256" key="3">
    <source>
        <dbReference type="ARBA" id="ARBA00022989"/>
    </source>
</evidence>
<evidence type="ECO:0000256" key="2">
    <source>
        <dbReference type="ARBA" id="ARBA00022692"/>
    </source>
</evidence>
<dbReference type="Pfam" id="PF04932">
    <property type="entry name" value="Wzy_C"/>
    <property type="match status" value="1"/>
</dbReference>
<gene>
    <name evidence="8" type="ORF">AAM4_1146</name>
</gene>
<dbReference type="PANTHER" id="PTHR37422">
    <property type="entry name" value="TEICHURONIC ACID BIOSYNTHESIS PROTEIN TUAE"/>
    <property type="match status" value="1"/>
</dbReference>
<feature type="transmembrane region" description="Helical" evidence="6">
    <location>
        <begin position="20"/>
        <end position="38"/>
    </location>
</feature>
<keyword evidence="2 6" id="KW-0812">Transmembrane</keyword>
<feature type="transmembrane region" description="Helical" evidence="6">
    <location>
        <begin position="100"/>
        <end position="119"/>
    </location>
</feature>
<protein>
    <submittedName>
        <fullName evidence="8">Exopolysaccharide production protein</fullName>
    </submittedName>
</protein>
<feature type="transmembrane region" description="Helical" evidence="6">
    <location>
        <begin position="315"/>
        <end position="334"/>
    </location>
</feature>
<dbReference type="GO" id="GO:0016020">
    <property type="term" value="C:membrane"/>
    <property type="evidence" value="ECO:0007669"/>
    <property type="project" value="UniProtKB-SubCell"/>
</dbReference>
<name>A0A1L7RNC7_9ACTO</name>
<feature type="region of interest" description="Disordered" evidence="5">
    <location>
        <begin position="437"/>
        <end position="482"/>
    </location>
</feature>
<evidence type="ECO:0000256" key="1">
    <source>
        <dbReference type="ARBA" id="ARBA00004141"/>
    </source>
</evidence>
<feature type="transmembrane region" description="Helical" evidence="6">
    <location>
        <begin position="76"/>
        <end position="94"/>
    </location>
</feature>
<evidence type="ECO:0000256" key="6">
    <source>
        <dbReference type="SAM" id="Phobius"/>
    </source>
</evidence>
<accession>A0A1L7RNC7</accession>
<keyword evidence="4 6" id="KW-0472">Membrane</keyword>
<evidence type="ECO:0000259" key="7">
    <source>
        <dbReference type="Pfam" id="PF04932"/>
    </source>
</evidence>
<evidence type="ECO:0000256" key="4">
    <source>
        <dbReference type="ARBA" id="ARBA00023136"/>
    </source>
</evidence>
<proteinExistence type="predicted"/>